<name>A0ACB5RB74_9CLOT</name>
<proteinExistence type="predicted"/>
<gene>
    <name evidence="1" type="primary">rimP</name>
    <name evidence="1" type="ORF">rsdtw13_15640</name>
</gene>
<sequence>MQKDLLVEEVKTMVKPLVENLGYEFYHIEYVKESNEYYLRVYIDNEAGISLNDCEKVSRLISDLLDNKDPITDPYYLEVSSPGIFRQLFTDEHINRYMGHEVLVKLSKPVENKKSYKCILKSLTDEILTVEVDGNTLDIPRDKIKAVNLEGEI</sequence>
<comment type="caution">
    <text evidence="1">The sequence shown here is derived from an EMBL/GenBank/DDBJ whole genome shotgun (WGS) entry which is preliminary data.</text>
</comment>
<reference evidence="1" key="1">
    <citation type="journal article" date="2025" name="Int. J. Syst. Evol. Microbiol.">
        <title>Inconstantimicrobium mannanitabidum sp. nov., a novel member of the family Clostridiaceae isolated from anoxic soil under the treatment of reductive soil disinfestation.</title>
        <authorList>
            <person name="Ueki A."/>
            <person name="Tonouchi A."/>
            <person name="Honma S."/>
            <person name="Kaku N."/>
            <person name="Ueki K."/>
        </authorList>
    </citation>
    <scope>NUCLEOTIDE SEQUENCE</scope>
    <source>
        <strain evidence="1">TW13</strain>
    </source>
</reference>
<organism evidence="1 2">
    <name type="scientific">Inconstantimicrobium mannanitabidum</name>
    <dbReference type="NCBI Taxonomy" id="1604901"/>
    <lineage>
        <taxon>Bacteria</taxon>
        <taxon>Bacillati</taxon>
        <taxon>Bacillota</taxon>
        <taxon>Clostridia</taxon>
        <taxon>Eubacteriales</taxon>
        <taxon>Clostridiaceae</taxon>
        <taxon>Inconstantimicrobium</taxon>
    </lineage>
</organism>
<dbReference type="Proteomes" id="UP001058074">
    <property type="component" value="Unassembled WGS sequence"/>
</dbReference>
<keyword evidence="2" id="KW-1185">Reference proteome</keyword>
<evidence type="ECO:0000313" key="1">
    <source>
        <dbReference type="EMBL" id="GKX66306.1"/>
    </source>
</evidence>
<accession>A0ACB5RB74</accession>
<evidence type="ECO:0000313" key="2">
    <source>
        <dbReference type="Proteomes" id="UP001058074"/>
    </source>
</evidence>
<dbReference type="EMBL" id="BROD01000001">
    <property type="protein sequence ID" value="GKX66306.1"/>
    <property type="molecule type" value="Genomic_DNA"/>
</dbReference>
<protein>
    <submittedName>
        <fullName evidence="1">Ribosome maturation factor RimP</fullName>
    </submittedName>
</protein>